<dbReference type="SUPFAM" id="SSF52091">
    <property type="entry name" value="SpoIIaa-like"/>
    <property type="match status" value="1"/>
</dbReference>
<keyword evidence="3 5" id="KW-1133">Transmembrane helix</keyword>
<evidence type="ECO:0000259" key="6">
    <source>
        <dbReference type="PROSITE" id="PS50801"/>
    </source>
</evidence>
<dbReference type="InterPro" id="IPR036513">
    <property type="entry name" value="STAS_dom_sf"/>
</dbReference>
<dbReference type="GO" id="GO:0055085">
    <property type="term" value="P:transmembrane transport"/>
    <property type="evidence" value="ECO:0007669"/>
    <property type="project" value="InterPro"/>
</dbReference>
<dbReference type="PANTHER" id="PTHR11814">
    <property type="entry name" value="SULFATE TRANSPORTER"/>
    <property type="match status" value="1"/>
</dbReference>
<evidence type="ECO:0000256" key="3">
    <source>
        <dbReference type="ARBA" id="ARBA00022989"/>
    </source>
</evidence>
<gene>
    <name evidence="7" type="ORF">XDN619_LOCUS10522</name>
</gene>
<dbReference type="CDD" id="cd07042">
    <property type="entry name" value="STAS_SulP_like_sulfate_transporter"/>
    <property type="match status" value="1"/>
</dbReference>
<evidence type="ECO:0000256" key="4">
    <source>
        <dbReference type="ARBA" id="ARBA00023136"/>
    </source>
</evidence>
<dbReference type="PROSITE" id="PS50801">
    <property type="entry name" value="STAS"/>
    <property type="match status" value="1"/>
</dbReference>
<dbReference type="InterPro" id="IPR002645">
    <property type="entry name" value="STAS_dom"/>
</dbReference>
<feature type="domain" description="STAS" evidence="6">
    <location>
        <begin position="418"/>
        <end position="488"/>
    </location>
</feature>
<evidence type="ECO:0000256" key="1">
    <source>
        <dbReference type="ARBA" id="ARBA00004141"/>
    </source>
</evidence>
<feature type="transmembrane region" description="Helical" evidence="5">
    <location>
        <begin position="207"/>
        <end position="226"/>
    </location>
</feature>
<evidence type="ECO:0000313" key="8">
    <source>
        <dbReference type="Proteomes" id="UP000663887"/>
    </source>
</evidence>
<evidence type="ECO:0000256" key="2">
    <source>
        <dbReference type="ARBA" id="ARBA00022692"/>
    </source>
</evidence>
<dbReference type="GO" id="GO:0016020">
    <property type="term" value="C:membrane"/>
    <property type="evidence" value="ECO:0007669"/>
    <property type="project" value="UniProtKB-SubCell"/>
</dbReference>
<feature type="transmembrane region" description="Helical" evidence="5">
    <location>
        <begin position="348"/>
        <end position="367"/>
    </location>
</feature>
<dbReference type="AlphaFoldDB" id="A0A816QI56"/>
<dbReference type="InterPro" id="IPR011547">
    <property type="entry name" value="SLC26A/SulP_dom"/>
</dbReference>
<comment type="subcellular location">
    <subcellularLocation>
        <location evidence="1">Membrane</location>
        <topology evidence="1">Multi-pass membrane protein</topology>
    </subcellularLocation>
</comment>
<reference evidence="7" key="1">
    <citation type="submission" date="2021-02" db="EMBL/GenBank/DDBJ databases">
        <authorList>
            <person name="Nowell W R."/>
        </authorList>
    </citation>
    <scope>NUCLEOTIDE SEQUENCE</scope>
</reference>
<dbReference type="Gene3D" id="3.30.750.24">
    <property type="entry name" value="STAS domain"/>
    <property type="match status" value="1"/>
</dbReference>
<protein>
    <recommendedName>
        <fullName evidence="6">STAS domain-containing protein</fullName>
    </recommendedName>
</protein>
<feature type="transmembrane region" description="Helical" evidence="5">
    <location>
        <begin position="324"/>
        <end position="342"/>
    </location>
</feature>
<accession>A0A816QI56</accession>
<sequence>MMPIIRCIKNYKIRQYLVPDISSGVTVAIMPIPQGAFAIISLMIAKALDGIPLDWVIANSNYNASDSNFSNMSSSVNATADEILAQKTDLATTLAFFVELIQANYEKFHLWVIRVGFITSYMSEPFISGFNTGAAIQVFSNQVPPFFGVDSARDIQGAFKLPRFYVRVIGSIFREINWVTTAVGAASMVFMYVVKRLNERCKAKVRILIPTELIVVIIGALVSYHLKLNEKDNVAILGTMECGLPKPKFPGFNQSSSLFRSSILIDIVSLSLSITVAKMFGQKHGYRELFAYGMSNMIASCFHCFPNATSLSRSTVQDSSGGKTILVGGFTSIIVLIVILALEPLFKPLMNTVLAAIIILNLKGLLFQVKDFKYYYRIDRLEARKFYQLIDIHLEEPPLLPCRKTEVLENPKYTYKCVILDFSPFNFIDSVGAKALIEVFTDLQKRRIQLYLSECQSSVRTTLERMDFYVKTSNTIIYMSTKDAVSVVQMEIEKRMYPL</sequence>
<evidence type="ECO:0000256" key="5">
    <source>
        <dbReference type="SAM" id="Phobius"/>
    </source>
</evidence>
<name>A0A816QI56_9BILA</name>
<organism evidence="7 8">
    <name type="scientific">Rotaria magnacalcarata</name>
    <dbReference type="NCBI Taxonomy" id="392030"/>
    <lineage>
        <taxon>Eukaryota</taxon>
        <taxon>Metazoa</taxon>
        <taxon>Spiralia</taxon>
        <taxon>Gnathifera</taxon>
        <taxon>Rotifera</taxon>
        <taxon>Eurotatoria</taxon>
        <taxon>Bdelloidea</taxon>
        <taxon>Philodinida</taxon>
        <taxon>Philodinidae</taxon>
        <taxon>Rotaria</taxon>
    </lineage>
</organism>
<feature type="transmembrane region" description="Helical" evidence="5">
    <location>
        <begin position="176"/>
        <end position="195"/>
    </location>
</feature>
<keyword evidence="4 5" id="KW-0472">Membrane</keyword>
<proteinExistence type="predicted"/>
<dbReference type="Proteomes" id="UP000663887">
    <property type="component" value="Unassembled WGS sequence"/>
</dbReference>
<evidence type="ECO:0000313" key="7">
    <source>
        <dbReference type="EMBL" id="CAF2060725.1"/>
    </source>
</evidence>
<feature type="transmembrane region" description="Helical" evidence="5">
    <location>
        <begin position="21"/>
        <end position="45"/>
    </location>
</feature>
<keyword evidence="2 5" id="KW-0812">Transmembrane</keyword>
<comment type="caution">
    <text evidence="7">The sequence shown here is derived from an EMBL/GenBank/DDBJ whole genome shotgun (WGS) entry which is preliminary data.</text>
</comment>
<dbReference type="InterPro" id="IPR001902">
    <property type="entry name" value="SLC26A/SulP_fam"/>
</dbReference>
<dbReference type="Pfam" id="PF00916">
    <property type="entry name" value="Sulfate_transp"/>
    <property type="match status" value="1"/>
</dbReference>
<dbReference type="EMBL" id="CAJNRG010003820">
    <property type="protein sequence ID" value="CAF2060725.1"/>
    <property type="molecule type" value="Genomic_DNA"/>
</dbReference>
<dbReference type="Pfam" id="PF01740">
    <property type="entry name" value="STAS"/>
    <property type="match status" value="1"/>
</dbReference>